<dbReference type="EMBL" id="CP019791">
    <property type="protein sequence ID" value="AQT67177.1"/>
    <property type="molecule type" value="Genomic_DNA"/>
</dbReference>
<name>A0A1U9NHD0_9BACT</name>
<dbReference type="KEGG" id="alus:STSP2_00320"/>
<evidence type="ECO:0000313" key="2">
    <source>
        <dbReference type="EMBL" id="AQT67177.1"/>
    </source>
</evidence>
<reference evidence="3" key="1">
    <citation type="submission" date="2017-02" db="EMBL/GenBank/DDBJ databases">
        <title>Comparative genomics and description of representatives of a novel lineage of planctomycetes thriving in anoxic sediments.</title>
        <authorList>
            <person name="Spring S."/>
            <person name="Bunk B."/>
            <person name="Sproer C."/>
        </authorList>
    </citation>
    <scope>NUCLEOTIDE SEQUENCE [LARGE SCALE GENOMIC DNA]</scope>
    <source>
        <strain evidence="3">ST-NAGAB-D1</strain>
    </source>
</reference>
<dbReference type="Proteomes" id="UP000189674">
    <property type="component" value="Chromosome"/>
</dbReference>
<feature type="compositionally biased region" description="Polar residues" evidence="1">
    <location>
        <begin position="62"/>
        <end position="73"/>
    </location>
</feature>
<evidence type="ECO:0000313" key="3">
    <source>
        <dbReference type="Proteomes" id="UP000189674"/>
    </source>
</evidence>
<dbReference type="AlphaFoldDB" id="A0A1U9NHD0"/>
<protein>
    <submittedName>
        <fullName evidence="2">Uncharacterized protein</fullName>
    </submittedName>
</protein>
<organism evidence="2 3">
    <name type="scientific">Anaerohalosphaera lusitana</name>
    <dbReference type="NCBI Taxonomy" id="1936003"/>
    <lineage>
        <taxon>Bacteria</taxon>
        <taxon>Pseudomonadati</taxon>
        <taxon>Planctomycetota</taxon>
        <taxon>Phycisphaerae</taxon>
        <taxon>Sedimentisphaerales</taxon>
        <taxon>Anaerohalosphaeraceae</taxon>
        <taxon>Anaerohalosphaera</taxon>
    </lineage>
</organism>
<dbReference type="STRING" id="1936003.STSP2_00320"/>
<proteinExistence type="predicted"/>
<feature type="compositionally biased region" description="Polar residues" evidence="1">
    <location>
        <begin position="151"/>
        <end position="160"/>
    </location>
</feature>
<gene>
    <name evidence="2" type="ORF">STSP2_00320</name>
</gene>
<feature type="compositionally biased region" description="Polar residues" evidence="1">
    <location>
        <begin position="81"/>
        <end position="95"/>
    </location>
</feature>
<accession>A0A1U9NHD0</accession>
<sequence length="160" mass="17842">MARPNGLAFLIPIPPRPYRHQTHIIQVSHCDQRSDPTTSTRRLSSAEGEPRVHHAHACTPKTHPSTTNTQSRHTSYRTHKQNIVTARSKATWQSQPHKKPGLPLTSTMPTPKPYRHPHPQSIIMARSKNACSKNVSGAQDCHPPLADPEKTTGTQARPKQ</sequence>
<keyword evidence="3" id="KW-1185">Reference proteome</keyword>
<evidence type="ECO:0000256" key="1">
    <source>
        <dbReference type="SAM" id="MobiDB-lite"/>
    </source>
</evidence>
<feature type="region of interest" description="Disordered" evidence="1">
    <location>
        <begin position="29"/>
        <end position="160"/>
    </location>
</feature>